<dbReference type="Pfam" id="PF01380">
    <property type="entry name" value="SIS"/>
    <property type="match status" value="1"/>
</dbReference>
<sequence>MGVLNRIESMENELSIAELSLYNYIQTHPGKVPSMTAEQLGQAAKVSAPTVVRFVKKVGFQSFTDFKMQLSVDNQQPLTGQGYADLAPGASIDELKSSFSRNAQVTIKETAEILKEEALLAAIQLIQKKERLFVAGVGASELVAIDIQQKWSRLGNSVTVTHDYNSLLPQLVNKKEQSLLWLISNSGATPEILHLGETAKDLGIPIITMTRLGNNPLSKLGDVSLQVSRGKESDLRSAATNSIVAHLMAIDLLFYIYIGNDHNNAKKVRQSYHSVQEYRQNYL</sequence>
<dbReference type="SUPFAM" id="SSF53697">
    <property type="entry name" value="SIS domain"/>
    <property type="match status" value="1"/>
</dbReference>
<keyword evidence="2" id="KW-0238">DNA-binding</keyword>
<dbReference type="PROSITE" id="PS51071">
    <property type="entry name" value="HTH_RPIR"/>
    <property type="match status" value="1"/>
</dbReference>
<dbReference type="InterPro" id="IPR035472">
    <property type="entry name" value="RpiR-like_SIS"/>
</dbReference>
<dbReference type="InterPro" id="IPR009057">
    <property type="entry name" value="Homeodomain-like_sf"/>
</dbReference>
<dbReference type="PANTHER" id="PTHR30514">
    <property type="entry name" value="GLUCOKINASE"/>
    <property type="match status" value="1"/>
</dbReference>
<dbReference type="RefSeq" id="WP_161868205.1">
    <property type="nucleotide sequence ID" value="NZ_JBMRGR010000004.1"/>
</dbReference>
<reference evidence="6 7" key="2">
    <citation type="submission" date="2024-02" db="EMBL/GenBank/DDBJ databases">
        <title>The Genome Sequence of Enterococcus diestrammenae JM9A.</title>
        <authorList>
            <person name="Earl A."/>
            <person name="Manson A."/>
            <person name="Gilmore M."/>
            <person name="Sanders J."/>
            <person name="Shea T."/>
            <person name="Howe W."/>
            <person name="Livny J."/>
            <person name="Cuomo C."/>
            <person name="Neafsey D."/>
            <person name="Birren B."/>
        </authorList>
    </citation>
    <scope>NUCLEOTIDE SEQUENCE [LARGE SCALE GENOMIC DNA]</scope>
    <source>
        <strain evidence="6 7">JM9A</strain>
    </source>
</reference>
<evidence type="ECO:0000313" key="6">
    <source>
        <dbReference type="EMBL" id="MEO1783122.1"/>
    </source>
</evidence>
<comment type="caution">
    <text evidence="6">The sequence shown here is derived from an EMBL/GenBank/DDBJ whole genome shotgun (WGS) entry which is preliminary data.</text>
</comment>
<feature type="domain" description="SIS" evidence="5">
    <location>
        <begin position="122"/>
        <end position="263"/>
    </location>
</feature>
<dbReference type="Gene3D" id="1.10.10.10">
    <property type="entry name" value="Winged helix-like DNA-binding domain superfamily/Winged helix DNA-binding domain"/>
    <property type="match status" value="1"/>
</dbReference>
<dbReference type="Gene3D" id="3.40.50.10490">
    <property type="entry name" value="Glucose-6-phosphate isomerase like protein, domain 1"/>
    <property type="match status" value="1"/>
</dbReference>
<name>A0ABV0F7V0_9ENTE</name>
<dbReference type="Proteomes" id="UP001429357">
    <property type="component" value="Unassembled WGS sequence"/>
</dbReference>
<dbReference type="CDD" id="cd05013">
    <property type="entry name" value="SIS_RpiR"/>
    <property type="match status" value="1"/>
</dbReference>
<dbReference type="InterPro" id="IPR046348">
    <property type="entry name" value="SIS_dom_sf"/>
</dbReference>
<evidence type="ECO:0000256" key="3">
    <source>
        <dbReference type="ARBA" id="ARBA00023163"/>
    </source>
</evidence>
<dbReference type="InterPro" id="IPR001347">
    <property type="entry name" value="SIS_dom"/>
</dbReference>
<dbReference type="Pfam" id="PF01418">
    <property type="entry name" value="HTH_6"/>
    <property type="match status" value="1"/>
</dbReference>
<keyword evidence="7" id="KW-1185">Reference proteome</keyword>
<proteinExistence type="predicted"/>
<dbReference type="SUPFAM" id="SSF46689">
    <property type="entry name" value="Homeodomain-like"/>
    <property type="match status" value="1"/>
</dbReference>
<evidence type="ECO:0000313" key="7">
    <source>
        <dbReference type="Proteomes" id="UP001429357"/>
    </source>
</evidence>
<evidence type="ECO:0000256" key="1">
    <source>
        <dbReference type="ARBA" id="ARBA00023015"/>
    </source>
</evidence>
<keyword evidence="3" id="KW-0804">Transcription</keyword>
<dbReference type="InterPro" id="IPR036388">
    <property type="entry name" value="WH-like_DNA-bd_sf"/>
</dbReference>
<keyword evidence="1" id="KW-0805">Transcription regulation</keyword>
<feature type="domain" description="HTH rpiR-type" evidence="4">
    <location>
        <begin position="1"/>
        <end position="77"/>
    </location>
</feature>
<dbReference type="InterPro" id="IPR047640">
    <property type="entry name" value="RpiR-like"/>
</dbReference>
<evidence type="ECO:0008006" key="8">
    <source>
        <dbReference type="Google" id="ProtNLM"/>
    </source>
</evidence>
<dbReference type="PROSITE" id="PS51464">
    <property type="entry name" value="SIS"/>
    <property type="match status" value="1"/>
</dbReference>
<dbReference type="PANTHER" id="PTHR30514:SF10">
    <property type="entry name" value="MURR_RPIR FAMILY TRANSCRIPTIONAL REGULATOR"/>
    <property type="match status" value="1"/>
</dbReference>
<reference evidence="7" key="1">
    <citation type="submission" date="2016-06" db="EMBL/GenBank/DDBJ databases">
        <title>Four novel species of enterococci isolated from chicken manure.</title>
        <authorList>
            <person name="Van Tyne D."/>
        </authorList>
    </citation>
    <scope>NUCLEOTIDE SEQUENCE [LARGE SCALE GENOMIC DNA]</scope>
    <source>
        <strain evidence="7">JM9A</strain>
    </source>
</reference>
<gene>
    <name evidence="6" type="ORF">BAU18_002741</name>
</gene>
<organism evidence="6 7">
    <name type="scientific">Enterococcus diestrammenae</name>
    <dbReference type="NCBI Taxonomy" id="1155073"/>
    <lineage>
        <taxon>Bacteria</taxon>
        <taxon>Bacillati</taxon>
        <taxon>Bacillota</taxon>
        <taxon>Bacilli</taxon>
        <taxon>Lactobacillales</taxon>
        <taxon>Enterococcaceae</taxon>
        <taxon>Enterococcus</taxon>
    </lineage>
</organism>
<dbReference type="InterPro" id="IPR000281">
    <property type="entry name" value="HTH_RpiR"/>
</dbReference>
<accession>A0ABV0F7V0</accession>
<dbReference type="EMBL" id="MAEI02000001">
    <property type="protein sequence ID" value="MEO1783122.1"/>
    <property type="molecule type" value="Genomic_DNA"/>
</dbReference>
<evidence type="ECO:0000259" key="5">
    <source>
        <dbReference type="PROSITE" id="PS51464"/>
    </source>
</evidence>
<evidence type="ECO:0000259" key="4">
    <source>
        <dbReference type="PROSITE" id="PS51071"/>
    </source>
</evidence>
<protein>
    <recommendedName>
        <fullName evidence="8">RpiR family transcriptional regulator</fullName>
    </recommendedName>
</protein>
<evidence type="ECO:0000256" key="2">
    <source>
        <dbReference type="ARBA" id="ARBA00023125"/>
    </source>
</evidence>